<dbReference type="Pfam" id="PF11462">
    <property type="entry name" value="DUF3203"/>
    <property type="match status" value="1"/>
</dbReference>
<dbReference type="InterPro" id="IPR038079">
    <property type="entry name" value="PA2021-like_sf"/>
</dbReference>
<proteinExistence type="predicted"/>
<evidence type="ECO:0000313" key="1">
    <source>
        <dbReference type="EMBL" id="NWC81673.1"/>
    </source>
</evidence>
<reference evidence="2 3" key="1">
    <citation type="submission" date="2018-06" db="EMBL/GenBank/DDBJ databases">
        <authorList>
            <consortium name="Pathogen Informatics"/>
            <person name="Doyle S."/>
        </authorList>
    </citation>
    <scope>NUCLEOTIDE SEQUENCE [LARGE SCALE GENOMIC DNA]</scope>
    <source>
        <strain evidence="2 3">NCTC7914</strain>
    </source>
</reference>
<dbReference type="InterPro" id="IPR021564">
    <property type="entry name" value="DUF3203"/>
</dbReference>
<evidence type="ECO:0000313" key="3">
    <source>
        <dbReference type="Proteomes" id="UP000254602"/>
    </source>
</evidence>
<dbReference type="EMBL" id="JACARV010000042">
    <property type="protein sequence ID" value="NWC81673.1"/>
    <property type="molecule type" value="Genomic_DNA"/>
</dbReference>
<dbReference type="Proteomes" id="UP000254602">
    <property type="component" value="Unassembled WGS sequence"/>
</dbReference>
<evidence type="ECO:0000313" key="4">
    <source>
        <dbReference type="Proteomes" id="UP000542695"/>
    </source>
</evidence>
<accession>A0A379KQT7</accession>
<dbReference type="RefSeq" id="WP_046787191.1">
    <property type="nucleotide sequence ID" value="NZ_JABTYF010000005.1"/>
</dbReference>
<gene>
    <name evidence="1" type="ORF">HX798_15440</name>
    <name evidence="2" type="ORF">NCTC7914_04524</name>
</gene>
<sequence length="79" mass="8422">MPVEIEESTRRCTLIGEDLRIEGDGPDIEIVTDEQLHMSVALLAGQRVPITEAEADALTVAGAVDSRKHLKASVPGSVI</sequence>
<evidence type="ECO:0000313" key="2">
    <source>
        <dbReference type="EMBL" id="SUD70364.1"/>
    </source>
</evidence>
<reference evidence="1 4" key="2">
    <citation type="submission" date="2020-04" db="EMBL/GenBank/DDBJ databases">
        <title>Molecular characterization of pseudomonads from Agaricus bisporus reveal novel blotch 2 pathogens in Western Europe.</title>
        <authorList>
            <person name="Taparia T."/>
            <person name="Krijger M."/>
            <person name="Haynes E."/>
            <person name="Elpinstone J.G."/>
            <person name="Noble R."/>
            <person name="Van Der Wolf J."/>
        </authorList>
    </citation>
    <scope>NUCLEOTIDE SEQUENCE [LARGE SCALE GENOMIC DNA]</scope>
    <source>
        <strain evidence="1 4">P7765</strain>
    </source>
</reference>
<name>A0A379KQT7_PSEPU</name>
<dbReference type="SUPFAM" id="SSF141447">
    <property type="entry name" value="PA2021-like"/>
    <property type="match status" value="1"/>
</dbReference>
<dbReference type="AlphaFoldDB" id="A0A379KQT7"/>
<dbReference type="Gene3D" id="3.40.1170.40">
    <property type="entry name" value="Protein of unknown function DUF3203"/>
    <property type="match status" value="1"/>
</dbReference>
<dbReference type="Proteomes" id="UP000542695">
    <property type="component" value="Unassembled WGS sequence"/>
</dbReference>
<organism evidence="2 3">
    <name type="scientific">Pseudomonas putida</name>
    <name type="common">Arthrobacter siderocapsulatus</name>
    <dbReference type="NCBI Taxonomy" id="303"/>
    <lineage>
        <taxon>Bacteria</taxon>
        <taxon>Pseudomonadati</taxon>
        <taxon>Pseudomonadota</taxon>
        <taxon>Gammaproteobacteria</taxon>
        <taxon>Pseudomonadales</taxon>
        <taxon>Pseudomonadaceae</taxon>
        <taxon>Pseudomonas</taxon>
    </lineage>
</organism>
<dbReference type="EMBL" id="UGUY01000001">
    <property type="protein sequence ID" value="SUD70364.1"/>
    <property type="molecule type" value="Genomic_DNA"/>
</dbReference>
<protein>
    <submittedName>
        <fullName evidence="1">DUF3203 family protein</fullName>
    </submittedName>
    <submittedName>
        <fullName evidence="2">Protein of uncharacterized function (DUF3203)</fullName>
    </submittedName>
</protein>